<name>A0A1E3XE24_9BACT</name>
<proteinExistence type="predicted"/>
<accession>A0A1E3XE24</accession>
<evidence type="ECO:0000313" key="2">
    <source>
        <dbReference type="EMBL" id="ODS33849.1"/>
    </source>
</evidence>
<evidence type="ECO:0000256" key="1">
    <source>
        <dbReference type="SAM" id="SignalP"/>
    </source>
</evidence>
<evidence type="ECO:0000313" key="3">
    <source>
        <dbReference type="Proteomes" id="UP000094056"/>
    </source>
</evidence>
<protein>
    <recommendedName>
        <fullName evidence="4">Protein BatD</fullName>
    </recommendedName>
</protein>
<gene>
    <name evidence="2" type="ORF">SCARUB_01010</name>
</gene>
<feature type="chain" id="PRO_5009140160" description="Protein BatD" evidence="1">
    <location>
        <begin position="24"/>
        <end position="469"/>
    </location>
</feature>
<keyword evidence="1" id="KW-0732">Signal</keyword>
<dbReference type="Proteomes" id="UP000094056">
    <property type="component" value="Unassembled WGS sequence"/>
</dbReference>
<comment type="caution">
    <text evidence="2">The sequence shown here is derived from an EMBL/GenBank/DDBJ whole genome shotgun (WGS) entry which is preliminary data.</text>
</comment>
<reference evidence="2 3" key="1">
    <citation type="submission" date="2016-07" db="EMBL/GenBank/DDBJ databases">
        <title>Draft genome of Scalindua rubra, obtained from a brine-seawater interface in the Red Sea, sheds light on salt adaptation in anammox bacteria.</title>
        <authorList>
            <person name="Speth D.R."/>
            <person name="Lagkouvardos I."/>
            <person name="Wang Y."/>
            <person name="Qian P.-Y."/>
            <person name="Dutilh B.E."/>
            <person name="Jetten M.S."/>
        </authorList>
    </citation>
    <scope>NUCLEOTIDE SEQUENCE [LARGE SCALE GENOMIC DNA]</scope>
    <source>
        <strain evidence="2">BSI-1</strain>
    </source>
</reference>
<sequence length="469" mass="53821">MKRVLFITFLCMFVFLISFNTCKAQQSGYGQKQEYGDSVQPRDTDSLIPEISAPVELWLFVENYRFITGKMIHLTLQMIWKLGVSVNVEEFEKVDLSPFKIENVTIGERQIFNNDCDFRVITYTLSLPDDAKEGVYTIPSFSIPYKDEANETTGQAQTTRMALKKVPIMVETKLDRDVLDIGDRLKYELTIWHEKYVRILKENMEKLNLNPFQVINFNINEETEGRLGKTTMKYELSIYELPDKNKDFEIPSLPVLYYFEHEGESEREDKKELVETKEINTPAIPVLINSLLKRIDVPLESIKGPVVYSKRDTRLKGHLPIVIGVFIIIVLGANEIRKLTSKVAKVVRERMAESSLVHAEKLENLIADFNTDVETDELRESVINVDCASRVFLGALVEMPGEEVLSFTTTKLINTIRSKKLAEKIVGSANNALKLFDSIIFGDVDKEVVEKAMNEVQEILKETKKRGYY</sequence>
<dbReference type="AlphaFoldDB" id="A0A1E3XE24"/>
<evidence type="ECO:0008006" key="4">
    <source>
        <dbReference type="Google" id="ProtNLM"/>
    </source>
</evidence>
<feature type="signal peptide" evidence="1">
    <location>
        <begin position="1"/>
        <end position="23"/>
    </location>
</feature>
<dbReference type="EMBL" id="MAYW01000018">
    <property type="protein sequence ID" value="ODS33849.1"/>
    <property type="molecule type" value="Genomic_DNA"/>
</dbReference>
<organism evidence="2 3">
    <name type="scientific">Candidatus Scalindua rubra</name>
    <dbReference type="NCBI Taxonomy" id="1872076"/>
    <lineage>
        <taxon>Bacteria</taxon>
        <taxon>Pseudomonadati</taxon>
        <taxon>Planctomycetota</taxon>
        <taxon>Candidatus Brocadiia</taxon>
        <taxon>Candidatus Brocadiales</taxon>
        <taxon>Candidatus Scalinduaceae</taxon>
        <taxon>Candidatus Scalindua</taxon>
    </lineage>
</organism>